<reference evidence="14 15" key="1">
    <citation type="journal article" date="2011" name="Science">
        <title>The Selaginella genome identifies genetic changes associated with the evolution of vascular plants.</title>
        <authorList>
            <person name="Banks J.A."/>
            <person name="Nishiyama T."/>
            <person name="Hasebe M."/>
            <person name="Bowman J.L."/>
            <person name="Gribskov M."/>
            <person name="dePamphilis C."/>
            <person name="Albert V.A."/>
            <person name="Aono N."/>
            <person name="Aoyama T."/>
            <person name="Ambrose B.A."/>
            <person name="Ashton N.W."/>
            <person name="Axtell M.J."/>
            <person name="Barker E."/>
            <person name="Barker M.S."/>
            <person name="Bennetzen J.L."/>
            <person name="Bonawitz N.D."/>
            <person name="Chapple C."/>
            <person name="Cheng C."/>
            <person name="Correa L.G."/>
            <person name="Dacre M."/>
            <person name="DeBarry J."/>
            <person name="Dreyer I."/>
            <person name="Elias M."/>
            <person name="Engstrom E.M."/>
            <person name="Estelle M."/>
            <person name="Feng L."/>
            <person name="Finet C."/>
            <person name="Floyd S.K."/>
            <person name="Frommer W.B."/>
            <person name="Fujita T."/>
            <person name="Gramzow L."/>
            <person name="Gutensohn M."/>
            <person name="Harholt J."/>
            <person name="Hattori M."/>
            <person name="Heyl A."/>
            <person name="Hirai T."/>
            <person name="Hiwatashi Y."/>
            <person name="Ishikawa M."/>
            <person name="Iwata M."/>
            <person name="Karol K.G."/>
            <person name="Koehler B."/>
            <person name="Kolukisaoglu U."/>
            <person name="Kubo M."/>
            <person name="Kurata T."/>
            <person name="Lalonde S."/>
            <person name="Li K."/>
            <person name="Li Y."/>
            <person name="Litt A."/>
            <person name="Lyons E."/>
            <person name="Manning G."/>
            <person name="Maruyama T."/>
            <person name="Michael T.P."/>
            <person name="Mikami K."/>
            <person name="Miyazaki S."/>
            <person name="Morinaga S."/>
            <person name="Murata T."/>
            <person name="Mueller-Roeber B."/>
            <person name="Nelson D.R."/>
            <person name="Obara M."/>
            <person name="Oguri Y."/>
            <person name="Olmstead R.G."/>
            <person name="Onodera N."/>
            <person name="Petersen B.L."/>
            <person name="Pils B."/>
            <person name="Prigge M."/>
            <person name="Rensing S.A."/>
            <person name="Riano-Pachon D.M."/>
            <person name="Roberts A.W."/>
            <person name="Sato Y."/>
            <person name="Scheller H.V."/>
            <person name="Schulz B."/>
            <person name="Schulz C."/>
            <person name="Shakirov E.V."/>
            <person name="Shibagaki N."/>
            <person name="Shinohara N."/>
            <person name="Shippen D.E."/>
            <person name="Soerensen I."/>
            <person name="Sotooka R."/>
            <person name="Sugimoto N."/>
            <person name="Sugita M."/>
            <person name="Sumikawa N."/>
            <person name="Tanurdzic M."/>
            <person name="Theissen G."/>
            <person name="Ulvskov P."/>
            <person name="Wakazuki S."/>
            <person name="Weng J.K."/>
            <person name="Willats W.W."/>
            <person name="Wipf D."/>
            <person name="Wolf P.G."/>
            <person name="Yang L."/>
            <person name="Zimmer A.D."/>
            <person name="Zhu Q."/>
            <person name="Mitros T."/>
            <person name="Hellsten U."/>
            <person name="Loque D."/>
            <person name="Otillar R."/>
            <person name="Salamov A."/>
            <person name="Schmutz J."/>
            <person name="Shapiro H."/>
            <person name="Lindquist E."/>
            <person name="Lucas S."/>
            <person name="Rokhsar D."/>
            <person name="Grigoriev I.V."/>
        </authorList>
    </citation>
    <scope>NUCLEOTIDE SEQUENCE [LARGE SCALE GENOMIC DNA]</scope>
</reference>
<dbReference type="InterPro" id="IPR036852">
    <property type="entry name" value="Peptidase_S8/S53_dom_sf"/>
</dbReference>
<dbReference type="MEROPS" id="S08.A22"/>
<evidence type="ECO:0000256" key="2">
    <source>
        <dbReference type="ARBA" id="ARBA00022670"/>
    </source>
</evidence>
<evidence type="ECO:0000256" key="6">
    <source>
        <dbReference type="PIRSR" id="PIRSR615500-1"/>
    </source>
</evidence>
<keyword evidence="15" id="KW-1185">Reference proteome</keyword>
<keyword evidence="4 7" id="KW-0378">Hydrolase</keyword>
<keyword evidence="3 9" id="KW-0732">Signal</keyword>
<dbReference type="eggNOG" id="ENOG502QT1T">
    <property type="taxonomic scope" value="Eukaryota"/>
</dbReference>
<evidence type="ECO:0000256" key="8">
    <source>
        <dbReference type="SAM" id="MobiDB-lite"/>
    </source>
</evidence>
<evidence type="ECO:0000313" key="14">
    <source>
        <dbReference type="EMBL" id="EFJ22428.1"/>
    </source>
</evidence>
<dbReference type="Gene3D" id="3.40.50.200">
    <property type="entry name" value="Peptidase S8/S53 domain"/>
    <property type="match status" value="1"/>
</dbReference>
<dbReference type="Gene3D" id="2.60.40.2310">
    <property type="match status" value="1"/>
</dbReference>
<evidence type="ECO:0000256" key="3">
    <source>
        <dbReference type="ARBA" id="ARBA00022729"/>
    </source>
</evidence>
<dbReference type="PANTHER" id="PTHR10795">
    <property type="entry name" value="PROPROTEIN CONVERTASE SUBTILISIN/KEXIN"/>
    <property type="match status" value="1"/>
</dbReference>
<protein>
    <submittedName>
        <fullName evidence="14">Uncharacterized protein</fullName>
    </submittedName>
</protein>
<accession>D8S074</accession>
<dbReference type="InterPro" id="IPR000209">
    <property type="entry name" value="Peptidase_S8/S53_dom"/>
</dbReference>
<dbReference type="InParanoid" id="D8S074"/>
<dbReference type="InterPro" id="IPR045051">
    <property type="entry name" value="SBT"/>
</dbReference>
<dbReference type="PRINTS" id="PR00723">
    <property type="entry name" value="SUBTILISIN"/>
</dbReference>
<feature type="active site" description="Charge relay system" evidence="6 7">
    <location>
        <position position="532"/>
    </location>
</feature>
<dbReference type="Gene3D" id="3.30.70.80">
    <property type="entry name" value="Peptidase S8 propeptide/proteinase inhibitor I9"/>
    <property type="match status" value="1"/>
</dbReference>
<dbReference type="Proteomes" id="UP000001514">
    <property type="component" value="Unassembled WGS sequence"/>
</dbReference>
<evidence type="ECO:0000256" key="1">
    <source>
        <dbReference type="ARBA" id="ARBA00011073"/>
    </source>
</evidence>
<dbReference type="InterPro" id="IPR003137">
    <property type="entry name" value="PA_domain"/>
</dbReference>
<proteinExistence type="inferred from homology"/>
<dbReference type="HOGENOM" id="CLU_000625_4_2_1"/>
<dbReference type="FunFam" id="3.50.30.30:FF:000005">
    <property type="entry name" value="subtilisin-like protease SBT1.5"/>
    <property type="match status" value="1"/>
</dbReference>
<dbReference type="InterPro" id="IPR010259">
    <property type="entry name" value="S8pro/Inhibitor_I9"/>
</dbReference>
<evidence type="ECO:0000256" key="9">
    <source>
        <dbReference type="SAM" id="SignalP"/>
    </source>
</evidence>
<dbReference type="KEGG" id="smo:SELMODRAFT_443286"/>
<dbReference type="SUPFAM" id="SSF52743">
    <property type="entry name" value="Subtilisin-like"/>
    <property type="match status" value="1"/>
</dbReference>
<dbReference type="GO" id="GO:0004252">
    <property type="term" value="F:serine-type endopeptidase activity"/>
    <property type="evidence" value="ECO:0000318"/>
    <property type="project" value="GO_Central"/>
</dbReference>
<dbReference type="Pfam" id="PF00082">
    <property type="entry name" value="Peptidase_S8"/>
    <property type="match status" value="1"/>
</dbReference>
<dbReference type="EMBL" id="GL377596">
    <property type="protein sequence ID" value="EFJ22428.1"/>
    <property type="molecule type" value="Genomic_DNA"/>
</dbReference>
<evidence type="ECO:0000313" key="15">
    <source>
        <dbReference type="Proteomes" id="UP000001514"/>
    </source>
</evidence>
<dbReference type="FunFam" id="3.40.50.200:FF:000006">
    <property type="entry name" value="Subtilisin-like protease SBT1.5"/>
    <property type="match status" value="1"/>
</dbReference>
<keyword evidence="5 7" id="KW-0720">Serine protease</keyword>
<feature type="domain" description="PA" evidence="11">
    <location>
        <begin position="369"/>
        <end position="457"/>
    </location>
</feature>
<dbReference type="AlphaFoldDB" id="D8S074"/>
<evidence type="ECO:0000256" key="7">
    <source>
        <dbReference type="PROSITE-ProRule" id="PRU01240"/>
    </source>
</evidence>
<feature type="domain" description="Inhibitor I9" evidence="12">
    <location>
        <begin position="26"/>
        <end position="100"/>
    </location>
</feature>
<evidence type="ECO:0000256" key="5">
    <source>
        <dbReference type="ARBA" id="ARBA00022825"/>
    </source>
</evidence>
<evidence type="ECO:0000259" key="11">
    <source>
        <dbReference type="Pfam" id="PF02225"/>
    </source>
</evidence>
<organism evidence="15">
    <name type="scientific">Selaginella moellendorffii</name>
    <name type="common">Spikemoss</name>
    <dbReference type="NCBI Taxonomy" id="88036"/>
    <lineage>
        <taxon>Eukaryota</taxon>
        <taxon>Viridiplantae</taxon>
        <taxon>Streptophyta</taxon>
        <taxon>Embryophyta</taxon>
        <taxon>Tracheophyta</taxon>
        <taxon>Lycopodiopsida</taxon>
        <taxon>Selaginellales</taxon>
        <taxon>Selaginellaceae</taxon>
        <taxon>Selaginella</taxon>
    </lineage>
</organism>
<dbReference type="CDD" id="cd02120">
    <property type="entry name" value="PA_subtilisin_like"/>
    <property type="match status" value="1"/>
</dbReference>
<dbReference type="Gene3D" id="3.50.30.30">
    <property type="match status" value="1"/>
</dbReference>
<dbReference type="Pfam" id="PF05922">
    <property type="entry name" value="Inhibitor_I9"/>
    <property type="match status" value="1"/>
</dbReference>
<dbReference type="PROSITE" id="PS00137">
    <property type="entry name" value="SUBTILASE_HIS"/>
    <property type="match status" value="1"/>
</dbReference>
<feature type="domain" description="Subtilisin-like protease fibronectin type-III" evidence="13">
    <location>
        <begin position="650"/>
        <end position="744"/>
    </location>
</feature>
<feature type="chain" id="PRO_5003122303" evidence="9">
    <location>
        <begin position="24"/>
        <end position="755"/>
    </location>
</feature>
<dbReference type="InterPro" id="IPR022398">
    <property type="entry name" value="Peptidase_S8_His-AS"/>
</dbReference>
<feature type="domain" description="Peptidase S8/S53" evidence="10">
    <location>
        <begin position="132"/>
        <end position="596"/>
    </location>
</feature>
<feature type="active site" description="Charge relay system" evidence="6 7">
    <location>
        <position position="207"/>
    </location>
</feature>
<dbReference type="InterPro" id="IPR023828">
    <property type="entry name" value="Peptidase_S8_Ser-AS"/>
</dbReference>
<dbReference type="CDD" id="cd04852">
    <property type="entry name" value="Peptidases_S8_3"/>
    <property type="match status" value="1"/>
</dbReference>
<dbReference type="GO" id="GO:0005576">
    <property type="term" value="C:extracellular region"/>
    <property type="evidence" value="ECO:0000318"/>
    <property type="project" value="GO_Central"/>
</dbReference>
<feature type="region of interest" description="Disordered" evidence="8">
    <location>
        <begin position="188"/>
        <end position="209"/>
    </location>
</feature>
<feature type="active site" description="Charge relay system" evidence="6 7">
    <location>
        <position position="141"/>
    </location>
</feature>
<dbReference type="OrthoDB" id="10256524at2759"/>
<keyword evidence="2 7" id="KW-0645">Protease</keyword>
<gene>
    <name evidence="14" type="ORF">SELMODRAFT_443286</name>
</gene>
<feature type="signal peptide" evidence="9">
    <location>
        <begin position="1"/>
        <end position="23"/>
    </location>
</feature>
<dbReference type="InterPro" id="IPR015500">
    <property type="entry name" value="Peptidase_S8_subtilisin-rel"/>
</dbReference>
<comment type="similarity">
    <text evidence="1 7">Belongs to the peptidase S8 family.</text>
</comment>
<evidence type="ECO:0000259" key="10">
    <source>
        <dbReference type="Pfam" id="PF00082"/>
    </source>
</evidence>
<dbReference type="GO" id="GO:0006508">
    <property type="term" value="P:proteolysis"/>
    <property type="evidence" value="ECO:0007669"/>
    <property type="project" value="UniProtKB-KW"/>
</dbReference>
<dbReference type="Pfam" id="PF17766">
    <property type="entry name" value="fn3_6"/>
    <property type="match status" value="1"/>
</dbReference>
<dbReference type="PROSITE" id="PS00138">
    <property type="entry name" value="SUBTILASE_SER"/>
    <property type="match status" value="1"/>
</dbReference>
<evidence type="ECO:0000259" key="13">
    <source>
        <dbReference type="Pfam" id="PF17766"/>
    </source>
</evidence>
<evidence type="ECO:0000259" key="12">
    <source>
        <dbReference type="Pfam" id="PF05922"/>
    </source>
</evidence>
<dbReference type="PROSITE" id="PS51892">
    <property type="entry name" value="SUBTILASE"/>
    <property type="match status" value="1"/>
</dbReference>
<dbReference type="InterPro" id="IPR034197">
    <property type="entry name" value="Peptidases_S8_3"/>
</dbReference>
<sequence length="755" mass="80336">MEARALFLSAATLLFILFARARSAEVYIVYLGAVRNSSHDLLETHHNLLATVFDDVDAARESVLYSYSRFNAFAAKLEPHQATALEKMPGVVSVFESQVSYVQTTRSWEFLGLEDEQGNVPQNSLWSSTNYGQDIIVGVIDTGIWPESPSFDDSVFTPKPARWKGTCVGVPCNKKLIGAQYFLKGNEAQRGPIKPPEQRSPRDVAGHGTHVASTAAGMPVSGANKNGQASGVAKGGAPLARLAIYKVIWNEVVVDADLLAAIDAALTDGVDVINLSLGKKISTAPYFAYLQDALSIGGFHAVQAGVPVIVAGGNEGPAGYTVVNIAPWVLTVAASTVDRYISSYVVLGDNQVFSGVSWSRSSLPANRSYPLVYAADISAVSNITAATLCLPGTLNPAKAQGQIVLCRSGQNDGDDKGETVRRAGGAGMIMENPKNLRSEAKPSLPATHVGSKAAEAIYDYIQRTQSPVVSLTLGRTQLGYKPAPVMGSFSSRGPNTITPDILKPDVTAPGVQILAAWTGLKGSQFEFESGTSMASPHVTGVAALLRSLYPRNARNAWSVAAIMSAIMTTATIQDNEKSIIKDYNFRTATPFQFGNGHIVPNAAADPGLVYGAGAQDYAEFLCTTGYSSSTIQQVLGVAASCTTAIRRGCDLNRPSVAISNLRGQISVWRSVTFVGRSPATFQIYISEPPGVGVRANPSQLSFTSYGETAWFQLSFTVRQPSSDYSFGWFVWSDGIRQVRSSIAVQGISTASVAVE</sequence>
<evidence type="ECO:0000256" key="4">
    <source>
        <dbReference type="ARBA" id="ARBA00022801"/>
    </source>
</evidence>
<name>D8S074_SELML</name>
<dbReference type="InterPro" id="IPR037045">
    <property type="entry name" value="S8pro/Inhibitor_I9_sf"/>
</dbReference>
<feature type="compositionally biased region" description="Basic and acidic residues" evidence="8">
    <location>
        <begin position="196"/>
        <end position="205"/>
    </location>
</feature>
<dbReference type="Gramene" id="EFJ22428">
    <property type="protein sequence ID" value="EFJ22428"/>
    <property type="gene ID" value="SELMODRAFT_443286"/>
</dbReference>
<dbReference type="Pfam" id="PF02225">
    <property type="entry name" value="PA"/>
    <property type="match status" value="1"/>
</dbReference>
<dbReference type="InterPro" id="IPR041469">
    <property type="entry name" value="Subtilisin-like_FN3"/>
</dbReference>